<dbReference type="Pfam" id="PF13178">
    <property type="entry name" value="DUF4005"/>
    <property type="match status" value="1"/>
</dbReference>
<dbReference type="GO" id="GO:0005516">
    <property type="term" value="F:calmodulin binding"/>
    <property type="evidence" value="ECO:0007669"/>
    <property type="project" value="UniProtKB-KW"/>
</dbReference>
<reference evidence="7 8" key="1">
    <citation type="submission" date="2021-09" db="EMBL/GenBank/DDBJ databases">
        <title>Genomic insights and catalytic innovation underlie evolution of tropane alkaloids biosynthesis.</title>
        <authorList>
            <person name="Wang Y.-J."/>
            <person name="Tian T."/>
            <person name="Huang J.-P."/>
            <person name="Huang S.-X."/>
        </authorList>
    </citation>
    <scope>NUCLEOTIDE SEQUENCE [LARGE SCALE GENOMIC DNA]</scope>
    <source>
        <strain evidence="7">KIB-2018</strain>
        <tissue evidence="7">Leaf</tissue>
    </source>
</reference>
<dbReference type="SUPFAM" id="SSF52540">
    <property type="entry name" value="P-loop containing nucleoside triphosphate hydrolases"/>
    <property type="match status" value="1"/>
</dbReference>
<dbReference type="InterPro" id="IPR000048">
    <property type="entry name" value="IQ_motif_EF-hand-BS"/>
</dbReference>
<evidence type="ECO:0000313" key="7">
    <source>
        <dbReference type="EMBL" id="KAJ8771493.1"/>
    </source>
</evidence>
<feature type="compositionally biased region" description="Low complexity" evidence="5">
    <location>
        <begin position="284"/>
        <end position="302"/>
    </location>
</feature>
<dbReference type="PROSITE" id="PS50096">
    <property type="entry name" value="IQ"/>
    <property type="match status" value="2"/>
</dbReference>
<sequence length="394" mass="43466">MGFFRRIFGAKKAGTSSPSKEKKRWSFSRSSSTAATHKAEPFSNQFDDNLDASKHAIAVAAAAATAAEAALAAAQAAAEVVRLTSAAAPPATTAASGNRPRRVVEPAAVMIQSAFRGYLARRALRALKALVKLQALVRGHIVRKQTADMLRRMQTLVRVQARARATRSSLSESWRSASKSSRSHYTRCGSSSNLGDIIGKAGTKFGSDWLERWMEESLWNNEQTPARNRCADDHKNDKILEVDTWKPQVKAHVLGSHYNHQNFTVLESPLKMPPSSIKLPAENSPRPLSASSRPGSSCRRSPFTPTKSECMFGYFNGYSSYPNYMANTESYRAKVRSQSAPRQRLYSASGRSFQGFGDADNYSERSFVQNTSFRSRGYVASGRLHRLRSVSTLR</sequence>
<evidence type="ECO:0000256" key="5">
    <source>
        <dbReference type="SAM" id="MobiDB-lite"/>
    </source>
</evidence>
<protein>
    <recommendedName>
        <fullName evidence="6">DUF4005 domain-containing protein</fullName>
    </recommendedName>
</protein>
<dbReference type="Gene3D" id="1.20.5.190">
    <property type="match status" value="1"/>
</dbReference>
<dbReference type="InterPro" id="IPR025064">
    <property type="entry name" value="DUF4005"/>
</dbReference>
<dbReference type="Pfam" id="PF00612">
    <property type="entry name" value="IQ"/>
    <property type="match status" value="2"/>
</dbReference>
<gene>
    <name evidence="7" type="ORF">K2173_026670</name>
</gene>
<comment type="subunit">
    <text evidence="3">Binds to multiple calmodulin (CaM) in the presence of Ca(2+) and CaM-like proteins.</text>
</comment>
<proteinExistence type="inferred from homology"/>
<evidence type="ECO:0000256" key="1">
    <source>
        <dbReference type="ARBA" id="ARBA00022860"/>
    </source>
</evidence>
<dbReference type="CDD" id="cd23767">
    <property type="entry name" value="IQCD"/>
    <property type="match status" value="1"/>
</dbReference>
<keyword evidence="8" id="KW-1185">Reference proteome</keyword>
<comment type="caution">
    <text evidence="7">The sequence shown here is derived from an EMBL/GenBank/DDBJ whole genome shotgun (WGS) entry which is preliminary data.</text>
</comment>
<evidence type="ECO:0000256" key="3">
    <source>
        <dbReference type="ARBA" id="ARBA00024378"/>
    </source>
</evidence>
<feature type="region of interest" description="Disordered" evidence="5">
    <location>
        <begin position="12"/>
        <end position="40"/>
    </location>
</feature>
<evidence type="ECO:0000256" key="4">
    <source>
        <dbReference type="ARBA" id="ARBA00045534"/>
    </source>
</evidence>
<name>A0AAV8TX79_9ROSI</name>
<dbReference type="EMBL" id="JAIWQS010000002">
    <property type="protein sequence ID" value="KAJ8771493.1"/>
    <property type="molecule type" value="Genomic_DNA"/>
</dbReference>
<dbReference type="SMART" id="SM00015">
    <property type="entry name" value="IQ"/>
    <property type="match status" value="2"/>
</dbReference>
<dbReference type="PANTHER" id="PTHR32295:SF174">
    <property type="entry name" value="PROTEIN IQ-DOMAIN 24"/>
    <property type="match status" value="1"/>
</dbReference>
<feature type="region of interest" description="Disordered" evidence="5">
    <location>
        <begin position="274"/>
        <end position="302"/>
    </location>
</feature>
<feature type="domain" description="DUF4005" evidence="6">
    <location>
        <begin position="285"/>
        <end position="377"/>
    </location>
</feature>
<accession>A0AAV8TX79</accession>
<evidence type="ECO:0000256" key="2">
    <source>
        <dbReference type="ARBA" id="ARBA00024341"/>
    </source>
</evidence>
<evidence type="ECO:0000313" key="8">
    <source>
        <dbReference type="Proteomes" id="UP001159364"/>
    </source>
</evidence>
<organism evidence="7 8">
    <name type="scientific">Erythroxylum novogranatense</name>
    <dbReference type="NCBI Taxonomy" id="1862640"/>
    <lineage>
        <taxon>Eukaryota</taxon>
        <taxon>Viridiplantae</taxon>
        <taxon>Streptophyta</taxon>
        <taxon>Embryophyta</taxon>
        <taxon>Tracheophyta</taxon>
        <taxon>Spermatophyta</taxon>
        <taxon>Magnoliopsida</taxon>
        <taxon>eudicotyledons</taxon>
        <taxon>Gunneridae</taxon>
        <taxon>Pentapetalae</taxon>
        <taxon>rosids</taxon>
        <taxon>fabids</taxon>
        <taxon>Malpighiales</taxon>
        <taxon>Erythroxylaceae</taxon>
        <taxon>Erythroxylum</taxon>
    </lineage>
</organism>
<dbReference type="InterPro" id="IPR027417">
    <property type="entry name" value="P-loop_NTPase"/>
</dbReference>
<dbReference type="Proteomes" id="UP001159364">
    <property type="component" value="Linkage Group LG02"/>
</dbReference>
<comment type="similarity">
    <text evidence="2">Belongs to the IQD family.</text>
</comment>
<dbReference type="AlphaFoldDB" id="A0AAV8TX79"/>
<comment type="function">
    <text evidence="4">May be involved in cooperative interactions with calmodulins or calmodulin-like proteins. Recruits calmodulin proteins to microtubules, thus being a potential scaffold in cellular signaling and trafficking. May associate with nucleic acids and regulate gene expression at the transcriptional or post-transcriptional level.</text>
</comment>
<keyword evidence="1" id="KW-0112">Calmodulin-binding</keyword>
<evidence type="ECO:0000259" key="6">
    <source>
        <dbReference type="Pfam" id="PF13178"/>
    </source>
</evidence>
<dbReference type="PANTHER" id="PTHR32295">
    <property type="entry name" value="IQ-DOMAIN 5-RELATED"/>
    <property type="match status" value="1"/>
</dbReference>